<keyword evidence="2" id="KW-1185">Reference proteome</keyword>
<dbReference type="Proteomes" id="UP000828390">
    <property type="component" value="Unassembled WGS sequence"/>
</dbReference>
<gene>
    <name evidence="1" type="ORF">DPMN_031399</name>
</gene>
<reference evidence="1" key="2">
    <citation type="submission" date="2020-11" db="EMBL/GenBank/DDBJ databases">
        <authorList>
            <person name="McCartney M.A."/>
            <person name="Auch B."/>
            <person name="Kono T."/>
            <person name="Mallez S."/>
            <person name="Becker A."/>
            <person name="Gohl D.M."/>
            <person name="Silverstein K.A.T."/>
            <person name="Koren S."/>
            <person name="Bechman K.B."/>
            <person name="Herman A."/>
            <person name="Abrahante J.E."/>
            <person name="Garbe J."/>
        </authorList>
    </citation>
    <scope>NUCLEOTIDE SEQUENCE</scope>
    <source>
        <strain evidence="1">Duluth1</strain>
        <tissue evidence="1">Whole animal</tissue>
    </source>
</reference>
<accession>A0A9D4RI08</accession>
<comment type="caution">
    <text evidence="1">The sequence shown here is derived from an EMBL/GenBank/DDBJ whole genome shotgun (WGS) entry which is preliminary data.</text>
</comment>
<evidence type="ECO:0000313" key="2">
    <source>
        <dbReference type="Proteomes" id="UP000828390"/>
    </source>
</evidence>
<organism evidence="1 2">
    <name type="scientific">Dreissena polymorpha</name>
    <name type="common">Zebra mussel</name>
    <name type="synonym">Mytilus polymorpha</name>
    <dbReference type="NCBI Taxonomy" id="45954"/>
    <lineage>
        <taxon>Eukaryota</taxon>
        <taxon>Metazoa</taxon>
        <taxon>Spiralia</taxon>
        <taxon>Lophotrochozoa</taxon>
        <taxon>Mollusca</taxon>
        <taxon>Bivalvia</taxon>
        <taxon>Autobranchia</taxon>
        <taxon>Heteroconchia</taxon>
        <taxon>Euheterodonta</taxon>
        <taxon>Imparidentia</taxon>
        <taxon>Neoheterodontei</taxon>
        <taxon>Myida</taxon>
        <taxon>Dreissenoidea</taxon>
        <taxon>Dreissenidae</taxon>
        <taxon>Dreissena</taxon>
    </lineage>
</organism>
<sequence length="126" mass="14453">MKIGKKGIIWKTALPPDIHVFLRAGTTLKPDLDGIRTSVLKDIHDDCAQTMTCIMFTRFHYSHIKKLPVFLVAMFFKLKLHKFKLNCDINRTNVLRKFHDGLAKSVTSNQLHEDWAINVTSGVFTI</sequence>
<proteinExistence type="predicted"/>
<protein>
    <submittedName>
        <fullName evidence="1">Uncharacterized protein</fullName>
    </submittedName>
</protein>
<dbReference type="AlphaFoldDB" id="A0A9D4RI08"/>
<name>A0A9D4RI08_DREPO</name>
<evidence type="ECO:0000313" key="1">
    <source>
        <dbReference type="EMBL" id="KAH3868258.1"/>
    </source>
</evidence>
<reference evidence="1" key="1">
    <citation type="journal article" date="2019" name="bioRxiv">
        <title>The Genome of the Zebra Mussel, Dreissena polymorpha: A Resource for Invasive Species Research.</title>
        <authorList>
            <person name="McCartney M.A."/>
            <person name="Auch B."/>
            <person name="Kono T."/>
            <person name="Mallez S."/>
            <person name="Zhang Y."/>
            <person name="Obille A."/>
            <person name="Becker A."/>
            <person name="Abrahante J.E."/>
            <person name="Garbe J."/>
            <person name="Badalamenti J.P."/>
            <person name="Herman A."/>
            <person name="Mangelson H."/>
            <person name="Liachko I."/>
            <person name="Sullivan S."/>
            <person name="Sone E.D."/>
            <person name="Koren S."/>
            <person name="Silverstein K.A.T."/>
            <person name="Beckman K.B."/>
            <person name="Gohl D.M."/>
        </authorList>
    </citation>
    <scope>NUCLEOTIDE SEQUENCE</scope>
    <source>
        <strain evidence="1">Duluth1</strain>
        <tissue evidence="1">Whole animal</tissue>
    </source>
</reference>
<dbReference type="EMBL" id="JAIWYP010000002">
    <property type="protein sequence ID" value="KAH3868258.1"/>
    <property type="molecule type" value="Genomic_DNA"/>
</dbReference>